<proteinExistence type="predicted"/>
<gene>
    <name evidence="2" type="ORF">RF11_15446</name>
</gene>
<evidence type="ECO:0000313" key="3">
    <source>
        <dbReference type="Proteomes" id="UP000031668"/>
    </source>
</evidence>
<organism evidence="2 3">
    <name type="scientific">Thelohanellus kitauei</name>
    <name type="common">Myxosporean</name>
    <dbReference type="NCBI Taxonomy" id="669202"/>
    <lineage>
        <taxon>Eukaryota</taxon>
        <taxon>Metazoa</taxon>
        <taxon>Cnidaria</taxon>
        <taxon>Myxozoa</taxon>
        <taxon>Myxosporea</taxon>
        <taxon>Bivalvulida</taxon>
        <taxon>Platysporina</taxon>
        <taxon>Myxobolidae</taxon>
        <taxon>Thelohanellus</taxon>
    </lineage>
</organism>
<feature type="signal peptide" evidence="1">
    <location>
        <begin position="1"/>
        <end position="21"/>
    </location>
</feature>
<keyword evidence="3" id="KW-1185">Reference proteome</keyword>
<dbReference type="Proteomes" id="UP000031668">
    <property type="component" value="Unassembled WGS sequence"/>
</dbReference>
<accession>A0A0C2IYI3</accession>
<protein>
    <submittedName>
        <fullName evidence="2">Uncharacterized protein</fullName>
    </submittedName>
</protein>
<feature type="chain" id="PRO_5002150894" evidence="1">
    <location>
        <begin position="22"/>
        <end position="281"/>
    </location>
</feature>
<sequence>MLFVSVVLDVWILWLVDKPSSYLTSSTELFLSRFKLHFEKFGTDLITLSGPSYTRPQWLSAIVGAELNKFAFQKVSWKILIIHKSETFDTKTSSTGETFRSSFRAFRKPRSTHSKWSFHLSLASHALGSSLRINWLAQLSAVVSRQGIASRHLVNQSTMLLRMNQTSILRLSQMSTSEIILIDDLVDGRDSESKILKMRLRHINGTMGRFLLREISQMKVGVISPICTFSIFKQTLYLCSAEESFLLKKLMICQIPSRNCFTAPPRKIAEASVVIDSGPFL</sequence>
<keyword evidence="1" id="KW-0732">Signal</keyword>
<evidence type="ECO:0000313" key="2">
    <source>
        <dbReference type="EMBL" id="KII61902.1"/>
    </source>
</evidence>
<name>A0A0C2IYI3_THEKT</name>
<comment type="caution">
    <text evidence="2">The sequence shown here is derived from an EMBL/GenBank/DDBJ whole genome shotgun (WGS) entry which is preliminary data.</text>
</comment>
<dbReference type="AlphaFoldDB" id="A0A0C2IYI3"/>
<reference evidence="2 3" key="1">
    <citation type="journal article" date="2014" name="Genome Biol. Evol.">
        <title>The genome of the myxosporean Thelohanellus kitauei shows adaptations to nutrient acquisition within its fish host.</title>
        <authorList>
            <person name="Yang Y."/>
            <person name="Xiong J."/>
            <person name="Zhou Z."/>
            <person name="Huo F."/>
            <person name="Miao W."/>
            <person name="Ran C."/>
            <person name="Liu Y."/>
            <person name="Zhang J."/>
            <person name="Feng J."/>
            <person name="Wang M."/>
            <person name="Wang M."/>
            <person name="Wang L."/>
            <person name="Yao B."/>
        </authorList>
    </citation>
    <scope>NUCLEOTIDE SEQUENCE [LARGE SCALE GENOMIC DNA]</scope>
    <source>
        <strain evidence="2">Wuqing</strain>
    </source>
</reference>
<dbReference type="EMBL" id="JWZT01005183">
    <property type="protein sequence ID" value="KII61902.1"/>
    <property type="molecule type" value="Genomic_DNA"/>
</dbReference>
<evidence type="ECO:0000256" key="1">
    <source>
        <dbReference type="SAM" id="SignalP"/>
    </source>
</evidence>